<gene>
    <name evidence="1" type="ORF">BN2156_04887</name>
</gene>
<dbReference type="AlphaFoldDB" id="A0A0H5RV24"/>
<organism evidence="1 2">
    <name type="scientific">Mycolicibacterium neworleansense</name>
    <dbReference type="NCBI Taxonomy" id="146018"/>
    <lineage>
        <taxon>Bacteria</taxon>
        <taxon>Bacillati</taxon>
        <taxon>Actinomycetota</taxon>
        <taxon>Actinomycetes</taxon>
        <taxon>Mycobacteriales</taxon>
        <taxon>Mycobacteriaceae</taxon>
        <taxon>Mycolicibacterium</taxon>
    </lineage>
</organism>
<dbReference type="OrthoDB" id="4630708at2"/>
<dbReference type="EMBL" id="CWKH01000002">
    <property type="protein sequence ID" value="CRZ17990.1"/>
    <property type="molecule type" value="Genomic_DNA"/>
</dbReference>
<dbReference type="Proteomes" id="UP000199147">
    <property type="component" value="Unassembled WGS sequence"/>
</dbReference>
<evidence type="ECO:0000313" key="1">
    <source>
        <dbReference type="EMBL" id="CRZ17990.1"/>
    </source>
</evidence>
<dbReference type="RefSeq" id="WP_090517387.1">
    <property type="nucleotide sequence ID" value="NZ_CWKH01000002.1"/>
</dbReference>
<protein>
    <submittedName>
        <fullName evidence="1">Uncharacterized protein</fullName>
    </submittedName>
</protein>
<reference evidence="2" key="1">
    <citation type="submission" date="2015-07" db="EMBL/GenBank/DDBJ databases">
        <authorList>
            <person name="Urmite Genomes"/>
        </authorList>
    </citation>
    <scope>NUCLEOTIDE SEQUENCE [LARGE SCALE GENOMIC DNA]</scope>
    <source>
        <strain evidence="2">type strain: ATCC 49404</strain>
    </source>
</reference>
<name>A0A0H5RV24_9MYCO</name>
<sequence length="74" mass="8390">MKLGWYVFLHRPDGGVMPVAGFWRKRSALRWADEHAEPDQQLEVHRFNWWSADAAGQRKAADPASGCRGSDDGH</sequence>
<accession>A0A0H5RV24</accession>
<keyword evidence="2" id="KW-1185">Reference proteome</keyword>
<evidence type="ECO:0000313" key="2">
    <source>
        <dbReference type="Proteomes" id="UP000199147"/>
    </source>
</evidence>
<proteinExistence type="predicted"/>